<evidence type="ECO:0000256" key="2">
    <source>
        <dbReference type="ARBA" id="ARBA00022598"/>
    </source>
</evidence>
<dbReference type="InterPro" id="IPR050191">
    <property type="entry name" value="ATP-dep_DNA_ligase"/>
</dbReference>
<dbReference type="GO" id="GO:0005524">
    <property type="term" value="F:ATP binding"/>
    <property type="evidence" value="ECO:0007669"/>
    <property type="project" value="InterPro"/>
</dbReference>
<proteinExistence type="inferred from homology"/>
<dbReference type="PROSITE" id="PS00697">
    <property type="entry name" value="DNA_LIGASE_A1"/>
    <property type="match status" value="1"/>
</dbReference>
<dbReference type="PROSITE" id="PS50160">
    <property type="entry name" value="DNA_LIGASE_A3"/>
    <property type="match status" value="1"/>
</dbReference>
<name>A0A9D5QEK7_UNCW3</name>
<dbReference type="InterPro" id="IPR012310">
    <property type="entry name" value="DNA_ligase_ATP-dep_cent"/>
</dbReference>
<dbReference type="AlphaFoldDB" id="A0A9D5QEK7"/>
<dbReference type="InterPro" id="IPR016059">
    <property type="entry name" value="DNA_ligase_ATP-dep_CS"/>
</dbReference>
<evidence type="ECO:0000313" key="4">
    <source>
        <dbReference type="EMBL" id="MBD3365130.1"/>
    </source>
</evidence>
<dbReference type="PANTHER" id="PTHR45674">
    <property type="entry name" value="DNA LIGASE 1/3 FAMILY MEMBER"/>
    <property type="match status" value="1"/>
</dbReference>
<sequence length="208" mass="24148">MLATLTDEYFSDSGWMFERKLDGERCLAFKKGNNVRLLSRNRKKLNIQYPELADALKNQMSTDFIVDGEVVAFSGTVTDFSRLQGRMHVNSEAEARNSGVKVYYYIFDIIHLDRYDLTGLGFRQRKNILRRTLKFDDPLRFTTHRNREGEKFHSQACKKGWEGVIAKDASSTYVHSRSRKWLKFKCVNRQELVIGGFTEPKGERIGFG</sequence>
<dbReference type="GO" id="GO:0003910">
    <property type="term" value="F:DNA ligase (ATP) activity"/>
    <property type="evidence" value="ECO:0007669"/>
    <property type="project" value="InterPro"/>
</dbReference>
<reference evidence="4" key="1">
    <citation type="submission" date="2019-11" db="EMBL/GenBank/DDBJ databases">
        <title>Microbial mats filling the niche in hypersaline microbial mats.</title>
        <authorList>
            <person name="Wong H.L."/>
            <person name="Macleod F.I."/>
            <person name="White R.A. III"/>
            <person name="Burns B.P."/>
        </authorList>
    </citation>
    <scope>NUCLEOTIDE SEQUENCE</scope>
    <source>
        <strain evidence="4">Bin_327</strain>
    </source>
</reference>
<keyword evidence="2 4" id="KW-0436">Ligase</keyword>
<comment type="similarity">
    <text evidence="1">Belongs to the ATP-dependent DNA ligase family.</text>
</comment>
<dbReference type="Proteomes" id="UP000630660">
    <property type="component" value="Unassembled WGS sequence"/>
</dbReference>
<accession>A0A9D5QEK7</accession>
<gene>
    <name evidence="4" type="ORF">GF359_07935</name>
</gene>
<protein>
    <submittedName>
        <fullName evidence="4">ATP-dependent DNA ligase</fullName>
    </submittedName>
</protein>
<evidence type="ECO:0000313" key="5">
    <source>
        <dbReference type="Proteomes" id="UP000630660"/>
    </source>
</evidence>
<feature type="domain" description="ATP-dependent DNA ligase family profile" evidence="3">
    <location>
        <begin position="95"/>
        <end position="185"/>
    </location>
</feature>
<dbReference type="PANTHER" id="PTHR45674:SF4">
    <property type="entry name" value="DNA LIGASE 1"/>
    <property type="match status" value="1"/>
</dbReference>
<comment type="caution">
    <text evidence="4">The sequence shown here is derived from an EMBL/GenBank/DDBJ whole genome shotgun (WGS) entry which is preliminary data.</text>
</comment>
<dbReference type="EMBL" id="WJKJ01000262">
    <property type="protein sequence ID" value="MBD3365130.1"/>
    <property type="molecule type" value="Genomic_DNA"/>
</dbReference>
<evidence type="ECO:0000259" key="3">
    <source>
        <dbReference type="PROSITE" id="PS50160"/>
    </source>
</evidence>
<feature type="non-terminal residue" evidence="4">
    <location>
        <position position="208"/>
    </location>
</feature>
<dbReference type="CDD" id="cd07906">
    <property type="entry name" value="Adenylation_DNA_ligase_LigD_LigC"/>
    <property type="match status" value="1"/>
</dbReference>
<evidence type="ECO:0000256" key="1">
    <source>
        <dbReference type="ARBA" id="ARBA00007572"/>
    </source>
</evidence>
<organism evidence="4 5">
    <name type="scientific">candidate division WOR-3 bacterium</name>
    <dbReference type="NCBI Taxonomy" id="2052148"/>
    <lineage>
        <taxon>Bacteria</taxon>
        <taxon>Bacteria division WOR-3</taxon>
    </lineage>
</organism>
<dbReference type="Gene3D" id="3.30.470.30">
    <property type="entry name" value="DNA ligase/mRNA capping enzyme"/>
    <property type="match status" value="1"/>
</dbReference>
<dbReference type="Pfam" id="PF01068">
    <property type="entry name" value="DNA_ligase_A_M"/>
    <property type="match status" value="1"/>
</dbReference>
<dbReference type="SUPFAM" id="SSF56091">
    <property type="entry name" value="DNA ligase/mRNA capping enzyme, catalytic domain"/>
    <property type="match status" value="1"/>
</dbReference>
<dbReference type="GO" id="GO:0006281">
    <property type="term" value="P:DNA repair"/>
    <property type="evidence" value="ECO:0007669"/>
    <property type="project" value="InterPro"/>
</dbReference>
<dbReference type="GO" id="GO:0006310">
    <property type="term" value="P:DNA recombination"/>
    <property type="evidence" value="ECO:0007669"/>
    <property type="project" value="InterPro"/>
</dbReference>